<sequence>MRMNYSVHVLAMLNQKQMVVKHHGVGIQSLLRSTLPLVAAADALLNGIILQQEGV</sequence>
<organism evidence="1 2">
    <name type="scientific">Bifidobacterium goeldii</name>
    <dbReference type="NCBI Taxonomy" id="2306975"/>
    <lineage>
        <taxon>Bacteria</taxon>
        <taxon>Bacillati</taxon>
        <taxon>Actinomycetota</taxon>
        <taxon>Actinomycetes</taxon>
        <taxon>Bifidobacteriales</taxon>
        <taxon>Bifidobacteriaceae</taxon>
        <taxon>Bifidobacterium</taxon>
    </lineage>
</organism>
<dbReference type="Proteomes" id="UP000287533">
    <property type="component" value="Unassembled WGS sequence"/>
</dbReference>
<proteinExistence type="predicted"/>
<evidence type="ECO:0000313" key="1">
    <source>
        <dbReference type="EMBL" id="RSX54031.1"/>
    </source>
</evidence>
<evidence type="ECO:0000313" key="2">
    <source>
        <dbReference type="Proteomes" id="UP000287533"/>
    </source>
</evidence>
<reference evidence="1 2" key="1">
    <citation type="submission" date="2018-09" db="EMBL/GenBank/DDBJ databases">
        <title>Characterization of the phylogenetic diversity of five novel species belonging to the genus Bifidobacterium.</title>
        <authorList>
            <person name="Lugli G.A."/>
            <person name="Duranti S."/>
            <person name="Milani C."/>
        </authorList>
    </citation>
    <scope>NUCLEOTIDE SEQUENCE [LARGE SCALE GENOMIC DNA]</scope>
    <source>
        <strain evidence="1 2">2034B</strain>
    </source>
</reference>
<accession>A0A430FMQ7</accession>
<protein>
    <submittedName>
        <fullName evidence="1">Uncharacterized protein</fullName>
    </submittedName>
</protein>
<dbReference type="AlphaFoldDB" id="A0A430FMQ7"/>
<comment type="caution">
    <text evidence="1">The sequence shown here is derived from an EMBL/GenBank/DDBJ whole genome shotgun (WGS) entry which is preliminary data.</text>
</comment>
<keyword evidence="2" id="KW-1185">Reference proteome</keyword>
<gene>
    <name evidence="1" type="ORF">D2E25_0337</name>
</gene>
<name>A0A430FMQ7_9BIFI</name>
<dbReference type="EMBL" id="QXGL01000001">
    <property type="protein sequence ID" value="RSX54031.1"/>
    <property type="molecule type" value="Genomic_DNA"/>
</dbReference>